<keyword evidence="4" id="KW-0067">ATP-binding</keyword>
<dbReference type="PATRIC" id="fig|448.7.peg.3088"/>
<keyword evidence="7" id="KW-1185">Reference proteome</keyword>
<dbReference type="InterPro" id="IPR004408">
    <property type="entry name" value="Biotin_CoA_COase_ligase"/>
</dbReference>
<organism evidence="6 7">
    <name type="scientific">Legionella erythra</name>
    <dbReference type="NCBI Taxonomy" id="448"/>
    <lineage>
        <taxon>Bacteria</taxon>
        <taxon>Pseudomonadati</taxon>
        <taxon>Pseudomonadota</taxon>
        <taxon>Gammaproteobacteria</taxon>
        <taxon>Legionellales</taxon>
        <taxon>Legionellaceae</taxon>
        <taxon>Legionella</taxon>
    </lineage>
</organism>
<feature type="binding site" evidence="4">
    <location>
        <begin position="96"/>
        <end position="98"/>
    </location>
    <ligand>
        <name>biotin</name>
        <dbReference type="ChEBI" id="CHEBI:57586"/>
    </ligand>
</feature>
<keyword evidence="4" id="KW-0678">Repressor</keyword>
<dbReference type="EC" id="6.3.4.15" evidence="4"/>
<dbReference type="InterPro" id="IPR045864">
    <property type="entry name" value="aa-tRNA-synth_II/BPL/LPL"/>
</dbReference>
<gene>
    <name evidence="4 6" type="primary">birA</name>
    <name evidence="6" type="ORF">Lery_2931</name>
</gene>
<keyword evidence="4" id="KW-0547">Nucleotide-binding</keyword>
<evidence type="ECO:0000256" key="2">
    <source>
        <dbReference type="ARBA" id="ARBA00023267"/>
    </source>
</evidence>
<accession>A0A0W0TEI4</accession>
<proteinExistence type="inferred from homology"/>
<dbReference type="CDD" id="cd16442">
    <property type="entry name" value="BPL"/>
    <property type="match status" value="1"/>
</dbReference>
<evidence type="ECO:0000256" key="4">
    <source>
        <dbReference type="HAMAP-Rule" id="MF_00978"/>
    </source>
</evidence>
<evidence type="ECO:0000259" key="5">
    <source>
        <dbReference type="PROSITE" id="PS51733"/>
    </source>
</evidence>
<dbReference type="PANTHER" id="PTHR12835">
    <property type="entry name" value="BIOTIN PROTEIN LIGASE"/>
    <property type="match status" value="1"/>
</dbReference>
<dbReference type="PROSITE" id="PS51733">
    <property type="entry name" value="BPL_LPL_CATALYTIC"/>
    <property type="match status" value="1"/>
</dbReference>
<comment type="function">
    <text evidence="4">Acts both as a biotin--[acetyl-CoA-carboxylase] ligase and a biotin-operon repressor. In the presence of ATP, BirA activates biotin to form the BirA-biotinyl-5'-adenylate (BirA-bio-5'-AMP or holoBirA) complex. HoloBirA can either transfer the biotinyl moiety to the biotin carboxyl carrier protein (BCCP) subunit of acetyl-CoA carboxylase, or bind to the biotin operator site and inhibit transcription of the operon.</text>
</comment>
<dbReference type="Gene3D" id="3.30.930.10">
    <property type="entry name" value="Bira Bifunctional Protein, Domain 2"/>
    <property type="match status" value="1"/>
</dbReference>
<comment type="similarity">
    <text evidence="4">Belongs to the biotin--protein ligase family.</text>
</comment>
<evidence type="ECO:0000256" key="3">
    <source>
        <dbReference type="ARBA" id="ARBA00047846"/>
    </source>
</evidence>
<feature type="binding site" evidence="4">
    <location>
        <position position="118"/>
    </location>
    <ligand>
        <name>biotin</name>
        <dbReference type="ChEBI" id="CHEBI:57586"/>
    </ligand>
</feature>
<dbReference type="RefSeq" id="WP_058528023.1">
    <property type="nucleotide sequence ID" value="NZ_CAAAHY010000030.1"/>
</dbReference>
<dbReference type="Proteomes" id="UP000054773">
    <property type="component" value="Unassembled WGS sequence"/>
</dbReference>
<sequence length="328" mass="36595">MKQLSPLQIKLLERLGDGKCHSGNDLGEFLQITRTAIWKQISQLTAWGILIKRIPQRGYQLLTPLILLNENQIRSRLNDYSLSTAFDFHLAAEVDSTNSYLKSLPSAPSTAICCAEKQTQGRGRFGRQWSSPFGDNVYFSMRCEWTQCLSQLSGLSLVVSLALLHCLKRHQIDDGIGVKWPNDLLWQNKKLAGVLIEVSAESHGNAQLIIGIGINVNSSSEKQQLSDKPWCSLYDITGRYVDRNHLIADLIASLIQYLEQFKEEGFHGFRQQWLDVDLLKGQAITVSQPAGVLLGRAFGVNDAGQLCLMDEEGRMHYLSSGDASLSAM</sequence>
<evidence type="ECO:0000313" key="7">
    <source>
        <dbReference type="Proteomes" id="UP000054773"/>
    </source>
</evidence>
<dbReference type="InterPro" id="IPR013196">
    <property type="entry name" value="HTH_11"/>
</dbReference>
<dbReference type="HAMAP" id="MF_00978">
    <property type="entry name" value="Bifunct_BirA"/>
    <property type="match status" value="1"/>
</dbReference>
<dbReference type="GO" id="GO:0006355">
    <property type="term" value="P:regulation of DNA-templated transcription"/>
    <property type="evidence" value="ECO:0007669"/>
    <property type="project" value="UniProtKB-UniRule"/>
</dbReference>
<keyword evidence="2 4" id="KW-0092">Biotin</keyword>
<dbReference type="GO" id="GO:0004077">
    <property type="term" value="F:biotin--[biotin carboxyl-carrier protein] ligase activity"/>
    <property type="evidence" value="ECO:0007669"/>
    <property type="project" value="UniProtKB-UniRule"/>
</dbReference>
<feature type="binding site" evidence="4">
    <location>
        <begin position="122"/>
        <end position="124"/>
    </location>
    <ligand>
        <name>biotin</name>
        <dbReference type="ChEBI" id="CHEBI:57586"/>
    </ligand>
</feature>
<dbReference type="STRING" id="448.Lery_2931"/>
<evidence type="ECO:0000313" key="6">
    <source>
        <dbReference type="EMBL" id="KTC94017.1"/>
    </source>
</evidence>
<dbReference type="OrthoDB" id="9807064at2"/>
<name>A0A0W0TEI4_LEGER</name>
<comment type="caution">
    <text evidence="6">The sequence shown here is derived from an EMBL/GenBank/DDBJ whole genome shotgun (WGS) entry which is preliminary data.</text>
</comment>
<dbReference type="InterPro" id="IPR003142">
    <property type="entry name" value="BPL_C"/>
</dbReference>
<evidence type="ECO:0000256" key="1">
    <source>
        <dbReference type="ARBA" id="ARBA00022598"/>
    </source>
</evidence>
<dbReference type="Pfam" id="PF03099">
    <property type="entry name" value="BPL_LplA_LipB"/>
    <property type="match status" value="1"/>
</dbReference>
<feature type="binding site" evidence="4">
    <location>
        <position position="190"/>
    </location>
    <ligand>
        <name>biotin</name>
        <dbReference type="ChEBI" id="CHEBI:57586"/>
    </ligand>
</feature>
<comment type="catalytic activity">
    <reaction evidence="3 4">
        <text>biotin + L-lysyl-[protein] + ATP = N(6)-biotinyl-L-lysyl-[protein] + AMP + diphosphate + H(+)</text>
        <dbReference type="Rhea" id="RHEA:11756"/>
        <dbReference type="Rhea" id="RHEA-COMP:9752"/>
        <dbReference type="Rhea" id="RHEA-COMP:10505"/>
        <dbReference type="ChEBI" id="CHEBI:15378"/>
        <dbReference type="ChEBI" id="CHEBI:29969"/>
        <dbReference type="ChEBI" id="CHEBI:30616"/>
        <dbReference type="ChEBI" id="CHEBI:33019"/>
        <dbReference type="ChEBI" id="CHEBI:57586"/>
        <dbReference type="ChEBI" id="CHEBI:83144"/>
        <dbReference type="ChEBI" id="CHEBI:456215"/>
        <dbReference type="EC" id="6.3.4.15"/>
    </reaction>
</comment>
<dbReference type="SUPFAM" id="SSF55681">
    <property type="entry name" value="Class II aaRS and biotin synthetases"/>
    <property type="match status" value="1"/>
</dbReference>
<keyword evidence="4" id="KW-0805">Transcription regulation</keyword>
<keyword evidence="1 4" id="KW-0436">Ligase</keyword>
<dbReference type="Pfam" id="PF02237">
    <property type="entry name" value="BPL_C"/>
    <property type="match status" value="1"/>
</dbReference>
<dbReference type="AlphaFoldDB" id="A0A0W0TEI4"/>
<dbReference type="Pfam" id="PF08279">
    <property type="entry name" value="HTH_11"/>
    <property type="match status" value="1"/>
</dbReference>
<dbReference type="EMBL" id="LNYA01000036">
    <property type="protein sequence ID" value="KTC94017.1"/>
    <property type="molecule type" value="Genomic_DNA"/>
</dbReference>
<dbReference type="Gene3D" id="1.10.10.10">
    <property type="entry name" value="Winged helix-like DNA-binding domain superfamily/Winged helix DNA-binding domain"/>
    <property type="match status" value="1"/>
</dbReference>
<dbReference type="Gene3D" id="2.30.30.100">
    <property type="match status" value="1"/>
</dbReference>
<dbReference type="NCBIfam" id="TIGR00121">
    <property type="entry name" value="birA_ligase"/>
    <property type="match status" value="1"/>
</dbReference>
<feature type="domain" description="BPL/LPL catalytic" evidence="5">
    <location>
        <begin position="83"/>
        <end position="262"/>
    </location>
</feature>
<keyword evidence="4" id="KW-0804">Transcription</keyword>
<dbReference type="GO" id="GO:0005737">
    <property type="term" value="C:cytoplasm"/>
    <property type="evidence" value="ECO:0007669"/>
    <property type="project" value="TreeGrafter"/>
</dbReference>
<dbReference type="InterPro" id="IPR004143">
    <property type="entry name" value="BPL_LPL_catalytic"/>
</dbReference>
<reference evidence="6 7" key="1">
    <citation type="submission" date="2015-11" db="EMBL/GenBank/DDBJ databases">
        <title>Genomic analysis of 38 Legionella species identifies large and diverse effector repertoires.</title>
        <authorList>
            <person name="Burstein D."/>
            <person name="Amaro F."/>
            <person name="Zusman T."/>
            <person name="Lifshitz Z."/>
            <person name="Cohen O."/>
            <person name="Gilbert J.A."/>
            <person name="Pupko T."/>
            <person name="Shuman H.A."/>
            <person name="Segal G."/>
        </authorList>
    </citation>
    <scope>NUCLEOTIDE SEQUENCE [LARGE SCALE GENOMIC DNA]</scope>
    <source>
        <strain evidence="6 7">SE-32A-C8</strain>
    </source>
</reference>
<dbReference type="InterPro" id="IPR036388">
    <property type="entry name" value="WH-like_DNA-bd_sf"/>
</dbReference>
<protein>
    <recommendedName>
        <fullName evidence="4">Bifunctional ligase/repressor BirA</fullName>
    </recommendedName>
    <alternativeName>
        <fullName evidence="4">Biotin operon repressor</fullName>
    </alternativeName>
    <alternativeName>
        <fullName evidence="4">Biotin--[acetyl-CoA-carboxylase] ligase</fullName>
        <ecNumber evidence="4">6.3.4.15</ecNumber>
    </alternativeName>
    <alternativeName>
        <fullName evidence="4">Biotin--protein ligase</fullName>
    </alternativeName>
    <alternativeName>
        <fullName evidence="4">Biotin-[acetyl-CoA carboxylase] synthetase</fullName>
    </alternativeName>
</protein>
<dbReference type="InterPro" id="IPR030855">
    <property type="entry name" value="Bifunct_BirA"/>
</dbReference>
<dbReference type="GO" id="GO:0003677">
    <property type="term" value="F:DNA binding"/>
    <property type="evidence" value="ECO:0007669"/>
    <property type="project" value="UniProtKB-UniRule"/>
</dbReference>
<dbReference type="SUPFAM" id="SSF46785">
    <property type="entry name" value="Winged helix' DNA-binding domain"/>
    <property type="match status" value="1"/>
</dbReference>
<dbReference type="InterPro" id="IPR036390">
    <property type="entry name" value="WH_DNA-bd_sf"/>
</dbReference>
<feature type="DNA-binding region" description="H-T-H motif" evidence="4">
    <location>
        <begin position="23"/>
        <end position="42"/>
    </location>
</feature>
<dbReference type="GO" id="GO:0005524">
    <property type="term" value="F:ATP binding"/>
    <property type="evidence" value="ECO:0007669"/>
    <property type="project" value="UniProtKB-UniRule"/>
</dbReference>
<keyword evidence="4" id="KW-0238">DNA-binding</keyword>
<dbReference type="PANTHER" id="PTHR12835:SF5">
    <property type="entry name" value="BIOTIN--PROTEIN LIGASE"/>
    <property type="match status" value="1"/>
</dbReference>